<evidence type="ECO:0000256" key="1">
    <source>
        <dbReference type="ARBA" id="ARBA00004141"/>
    </source>
</evidence>
<feature type="transmembrane region" description="Helical" evidence="7">
    <location>
        <begin position="12"/>
        <end position="35"/>
    </location>
</feature>
<keyword evidence="4" id="KW-0378">Hydrolase</keyword>
<dbReference type="GO" id="GO:0016020">
    <property type="term" value="C:membrane"/>
    <property type="evidence" value="ECO:0007669"/>
    <property type="project" value="UniProtKB-SubCell"/>
</dbReference>
<accession>A0A1B2DLF7</accession>
<keyword evidence="5 7" id="KW-1133">Transmembrane helix</keyword>
<dbReference type="AlphaFoldDB" id="A0A1B2DLF7"/>
<keyword evidence="6 7" id="KW-0472">Membrane</keyword>
<feature type="transmembrane region" description="Helical" evidence="7">
    <location>
        <begin position="192"/>
        <end position="210"/>
    </location>
</feature>
<feature type="domain" description="Peptidase S54 rhomboid" evidence="8">
    <location>
        <begin position="63"/>
        <end position="202"/>
    </location>
</feature>
<feature type="transmembrane region" description="Helical" evidence="7">
    <location>
        <begin position="71"/>
        <end position="91"/>
    </location>
</feature>
<evidence type="ECO:0000256" key="2">
    <source>
        <dbReference type="ARBA" id="ARBA00009045"/>
    </source>
</evidence>
<dbReference type="GO" id="GO:0006508">
    <property type="term" value="P:proteolysis"/>
    <property type="evidence" value="ECO:0007669"/>
    <property type="project" value="UniProtKB-KW"/>
</dbReference>
<organism evidence="9">
    <name type="scientific">Paenibacillus sp. BIHB 4019</name>
    <dbReference type="NCBI Taxonomy" id="1870819"/>
    <lineage>
        <taxon>Bacteria</taxon>
        <taxon>Bacillati</taxon>
        <taxon>Bacillota</taxon>
        <taxon>Bacilli</taxon>
        <taxon>Bacillales</taxon>
        <taxon>Paenibacillaceae</taxon>
        <taxon>Paenibacillus</taxon>
    </lineage>
</organism>
<evidence type="ECO:0000256" key="6">
    <source>
        <dbReference type="ARBA" id="ARBA00023136"/>
    </source>
</evidence>
<dbReference type="EMBL" id="CP016808">
    <property type="protein sequence ID" value="ANY68543.1"/>
    <property type="molecule type" value="Genomic_DNA"/>
</dbReference>
<name>A0A1B2DLF7_9BACL</name>
<evidence type="ECO:0000313" key="9">
    <source>
        <dbReference type="EMBL" id="ANY68543.1"/>
    </source>
</evidence>
<dbReference type="Gene3D" id="1.20.1540.10">
    <property type="entry name" value="Rhomboid-like"/>
    <property type="match status" value="1"/>
</dbReference>
<dbReference type="InterPro" id="IPR035952">
    <property type="entry name" value="Rhomboid-like_sf"/>
</dbReference>
<evidence type="ECO:0000256" key="3">
    <source>
        <dbReference type="ARBA" id="ARBA00022692"/>
    </source>
</evidence>
<comment type="similarity">
    <text evidence="2">Belongs to the peptidase S54 family.</text>
</comment>
<dbReference type="RefSeq" id="WP_099519668.1">
    <property type="nucleotide sequence ID" value="NZ_CP016808.1"/>
</dbReference>
<keyword evidence="3 7" id="KW-0812">Transmembrane</keyword>
<feature type="transmembrane region" description="Helical" evidence="7">
    <location>
        <begin position="168"/>
        <end position="186"/>
    </location>
</feature>
<feature type="transmembrane region" description="Helical" evidence="7">
    <location>
        <begin position="135"/>
        <end position="156"/>
    </location>
</feature>
<gene>
    <name evidence="9" type="ORF">BBD42_20240</name>
</gene>
<feature type="transmembrane region" description="Helical" evidence="7">
    <location>
        <begin position="103"/>
        <end position="123"/>
    </location>
</feature>
<dbReference type="Pfam" id="PF01694">
    <property type="entry name" value="Rhomboid"/>
    <property type="match status" value="1"/>
</dbReference>
<sequence>MIFLRYESFRVYLRSYPVTSAIIALNTLYFIFVALNGGTTGGENLYRWGAFLTFHGDPYGLLEPWRYLTSVFMHGGFQHLLFNMFALLVFAPPLERLLRSVKYGVFYLLCGLLGNLFSAVITVMTEGGNGEFVHLSVGASGAIYGVYGAYLYLSLFRKAWLDDGSRKTVYMILGAGIIYSIILPTIDLWAHVGGGLAGFLMYGLFDRAMVRRQRIVRR</sequence>
<dbReference type="PANTHER" id="PTHR43731">
    <property type="entry name" value="RHOMBOID PROTEASE"/>
    <property type="match status" value="1"/>
</dbReference>
<comment type="subcellular location">
    <subcellularLocation>
        <location evidence="1">Membrane</location>
        <topology evidence="1">Multi-pass membrane protein</topology>
    </subcellularLocation>
</comment>
<dbReference type="PANTHER" id="PTHR43731:SF14">
    <property type="entry name" value="PRESENILIN-ASSOCIATED RHOMBOID-LIKE PROTEIN, MITOCHONDRIAL"/>
    <property type="match status" value="1"/>
</dbReference>
<proteinExistence type="inferred from homology"/>
<dbReference type="SUPFAM" id="SSF144091">
    <property type="entry name" value="Rhomboid-like"/>
    <property type="match status" value="1"/>
</dbReference>
<evidence type="ECO:0000256" key="4">
    <source>
        <dbReference type="ARBA" id="ARBA00022801"/>
    </source>
</evidence>
<dbReference type="InterPro" id="IPR050925">
    <property type="entry name" value="Rhomboid_protease_S54"/>
</dbReference>
<reference evidence="9" key="1">
    <citation type="submission" date="2016-08" db="EMBL/GenBank/DDBJ databases">
        <title>Complete Genome Seqeunce of Paenibacillus sp. BIHB 4019 from tea rhizoplane.</title>
        <authorList>
            <person name="Thakur R."/>
            <person name="Swarnkar M.K."/>
            <person name="Gulati A."/>
        </authorList>
    </citation>
    <scope>NUCLEOTIDE SEQUENCE [LARGE SCALE GENOMIC DNA]</scope>
    <source>
        <strain evidence="9">BIHB4019</strain>
    </source>
</reference>
<dbReference type="InterPro" id="IPR022764">
    <property type="entry name" value="Peptidase_S54_rhomboid_dom"/>
</dbReference>
<evidence type="ECO:0000259" key="8">
    <source>
        <dbReference type="Pfam" id="PF01694"/>
    </source>
</evidence>
<evidence type="ECO:0000256" key="7">
    <source>
        <dbReference type="SAM" id="Phobius"/>
    </source>
</evidence>
<keyword evidence="9" id="KW-0645">Protease</keyword>
<dbReference type="GO" id="GO:0004252">
    <property type="term" value="F:serine-type endopeptidase activity"/>
    <property type="evidence" value="ECO:0007669"/>
    <property type="project" value="InterPro"/>
</dbReference>
<evidence type="ECO:0000256" key="5">
    <source>
        <dbReference type="ARBA" id="ARBA00022989"/>
    </source>
</evidence>
<protein>
    <submittedName>
        <fullName evidence="9">Rhomboid family intramembrane serine protease</fullName>
    </submittedName>
</protein>